<dbReference type="Proteomes" id="UP000320421">
    <property type="component" value="Chromosome"/>
</dbReference>
<dbReference type="AlphaFoldDB" id="A0A517PL29"/>
<dbReference type="PANTHER" id="PTHR11085:SF4">
    <property type="entry name" value="NAD-DEPENDENT PROTEIN DEACYLASE"/>
    <property type="match status" value="1"/>
</dbReference>
<evidence type="ECO:0000256" key="2">
    <source>
        <dbReference type="ARBA" id="ARBA00022679"/>
    </source>
</evidence>
<dbReference type="InterPro" id="IPR003000">
    <property type="entry name" value="Sirtuin"/>
</dbReference>
<dbReference type="SUPFAM" id="SSF52467">
    <property type="entry name" value="DHS-like NAD/FAD-binding domain"/>
    <property type="match status" value="1"/>
</dbReference>
<dbReference type="EMBL" id="CP036266">
    <property type="protein sequence ID" value="QDT20078.1"/>
    <property type="molecule type" value="Genomic_DNA"/>
</dbReference>
<evidence type="ECO:0000259" key="5">
    <source>
        <dbReference type="PROSITE" id="PS50305"/>
    </source>
</evidence>
<dbReference type="GO" id="GO:0016787">
    <property type="term" value="F:hydrolase activity"/>
    <property type="evidence" value="ECO:0007669"/>
    <property type="project" value="UniProtKB-KW"/>
</dbReference>
<evidence type="ECO:0000256" key="3">
    <source>
        <dbReference type="ARBA" id="ARBA00023027"/>
    </source>
</evidence>
<gene>
    <name evidence="6" type="primary">cobB</name>
    <name evidence="6" type="ORF">HG66A1_18630</name>
</gene>
<feature type="domain" description="Deacetylase sirtuin-type" evidence="5">
    <location>
        <begin position="1"/>
        <end position="243"/>
    </location>
</feature>
<dbReference type="EC" id="2.3.1.286" evidence="1"/>
<name>A0A517PL29_9PLAN</name>
<organism evidence="6 7">
    <name type="scientific">Gimesia chilikensis</name>
    <dbReference type="NCBI Taxonomy" id="2605989"/>
    <lineage>
        <taxon>Bacteria</taxon>
        <taxon>Pseudomonadati</taxon>
        <taxon>Planctomycetota</taxon>
        <taxon>Planctomycetia</taxon>
        <taxon>Planctomycetales</taxon>
        <taxon>Planctomycetaceae</taxon>
        <taxon>Gimesia</taxon>
    </lineage>
</organism>
<evidence type="ECO:0000313" key="7">
    <source>
        <dbReference type="Proteomes" id="UP000320421"/>
    </source>
</evidence>
<keyword evidence="3" id="KW-0520">NAD</keyword>
<dbReference type="PROSITE" id="PS50305">
    <property type="entry name" value="SIRTUIN"/>
    <property type="match status" value="1"/>
</dbReference>
<keyword evidence="7" id="KW-1185">Reference proteome</keyword>
<dbReference type="Gene3D" id="3.40.50.1220">
    <property type="entry name" value="TPP-binding domain"/>
    <property type="match status" value="1"/>
</dbReference>
<reference evidence="6 7" key="1">
    <citation type="submission" date="2019-02" db="EMBL/GenBank/DDBJ databases">
        <title>Deep-cultivation of Planctomycetes and their phenomic and genomic characterization uncovers novel biology.</title>
        <authorList>
            <person name="Wiegand S."/>
            <person name="Jogler M."/>
            <person name="Boedeker C."/>
            <person name="Pinto D."/>
            <person name="Vollmers J."/>
            <person name="Rivas-Marin E."/>
            <person name="Kohn T."/>
            <person name="Peeters S.H."/>
            <person name="Heuer A."/>
            <person name="Rast P."/>
            <person name="Oberbeckmann S."/>
            <person name="Bunk B."/>
            <person name="Jeske O."/>
            <person name="Meyerdierks A."/>
            <person name="Storesund J.E."/>
            <person name="Kallscheuer N."/>
            <person name="Luecker S."/>
            <person name="Lage O.M."/>
            <person name="Pohl T."/>
            <person name="Merkel B.J."/>
            <person name="Hornburger P."/>
            <person name="Mueller R.-W."/>
            <person name="Bruemmer F."/>
            <person name="Labrenz M."/>
            <person name="Spormann A.M."/>
            <person name="Op den Camp H."/>
            <person name="Overmann J."/>
            <person name="Amann R."/>
            <person name="Jetten M.S.M."/>
            <person name="Mascher T."/>
            <person name="Medema M.H."/>
            <person name="Devos D.P."/>
            <person name="Kaster A.-K."/>
            <person name="Ovreas L."/>
            <person name="Rohde M."/>
            <person name="Galperin M.Y."/>
            <person name="Jogler C."/>
        </authorList>
    </citation>
    <scope>NUCLEOTIDE SEQUENCE [LARGE SCALE GENOMIC DNA]</scope>
    <source>
        <strain evidence="6 7">HG66A1</strain>
    </source>
</reference>
<dbReference type="PANTHER" id="PTHR11085">
    <property type="entry name" value="NAD-DEPENDENT PROTEIN DEACYLASE SIRTUIN-5, MITOCHONDRIAL-RELATED"/>
    <property type="match status" value="1"/>
</dbReference>
<dbReference type="GO" id="GO:0070403">
    <property type="term" value="F:NAD+ binding"/>
    <property type="evidence" value="ECO:0007669"/>
    <property type="project" value="InterPro"/>
</dbReference>
<dbReference type="InterPro" id="IPR050134">
    <property type="entry name" value="NAD-dep_sirtuin_deacylases"/>
</dbReference>
<proteinExistence type="predicted"/>
<dbReference type="Gene3D" id="3.30.1600.10">
    <property type="entry name" value="SIR2/SIRT2 'Small Domain"/>
    <property type="match status" value="1"/>
</dbReference>
<dbReference type="InterPro" id="IPR026590">
    <property type="entry name" value="Ssirtuin_cat_dom"/>
</dbReference>
<keyword evidence="2" id="KW-0808">Transferase</keyword>
<dbReference type="InterPro" id="IPR029035">
    <property type="entry name" value="DHS-like_NAD/FAD-binding_dom"/>
</dbReference>
<evidence type="ECO:0000256" key="4">
    <source>
        <dbReference type="PROSITE-ProRule" id="PRU00236"/>
    </source>
</evidence>
<evidence type="ECO:0000313" key="6">
    <source>
        <dbReference type="EMBL" id="QDT20078.1"/>
    </source>
</evidence>
<keyword evidence="6" id="KW-0378">Hydrolase</keyword>
<evidence type="ECO:0000256" key="1">
    <source>
        <dbReference type="ARBA" id="ARBA00012928"/>
    </source>
</evidence>
<comment type="caution">
    <text evidence="4">Lacks conserved residue(s) required for the propagation of feature annotation.</text>
</comment>
<dbReference type="Pfam" id="PF02146">
    <property type="entry name" value="SIR2"/>
    <property type="match status" value="1"/>
</dbReference>
<dbReference type="InterPro" id="IPR026591">
    <property type="entry name" value="Sirtuin_cat_small_dom_sf"/>
</dbReference>
<accession>A0A517PL29</accession>
<sequence length="243" mass="26830">MNPVKVRERTEMSDPIDPNKVVVLTGAGISAESGLATFRDMGGLWEQYEITEVASPEAWEANPQLVLDFYNARRTQAVAAEPNAAHRALAELESRYNVVVITQNVDDLHERGGSSNVIHVHGELVKARSTADPSLVYEIGGKEIQLGDLCEAGSQLRPHIVWFGEFIQNRDLAVSEIRSAGKVLVVGTSLSVYPAAGLLKLARYQAQKIIVSPDLDHEPYGFRWIRGTAVKHVPRIVQRWLEG</sequence>
<dbReference type="GO" id="GO:0017136">
    <property type="term" value="F:histone deacetylase activity, NAD-dependent"/>
    <property type="evidence" value="ECO:0007669"/>
    <property type="project" value="TreeGrafter"/>
</dbReference>
<protein>
    <recommendedName>
        <fullName evidence="1">protein acetyllysine N-acetyltransferase</fullName>
        <ecNumber evidence="1">2.3.1.286</ecNumber>
    </recommendedName>
</protein>